<sequence>MVKINVKEARSQFSSLLDIVQEGDEVIILRRGKPVARLVSLESKAKVLPSLKDFRTSIRSKGKGLSQGVIQGREEERY</sequence>
<dbReference type="PANTHER" id="PTHR35377">
    <property type="entry name" value="ANTITOXIN VAPB49-RELATED-RELATED"/>
    <property type="match status" value="1"/>
</dbReference>
<dbReference type="Pfam" id="PF02604">
    <property type="entry name" value="PhdYeFM_antitox"/>
    <property type="match status" value="1"/>
</dbReference>
<dbReference type="NCBIfam" id="TIGR01552">
    <property type="entry name" value="phd_fam"/>
    <property type="match status" value="1"/>
</dbReference>
<accession>A0A3B1DUQ5</accession>
<dbReference type="InterPro" id="IPR051416">
    <property type="entry name" value="phD-YefM_TA_antitoxins"/>
</dbReference>
<dbReference type="InterPro" id="IPR006442">
    <property type="entry name" value="Antitoxin_Phd/YefM"/>
</dbReference>
<reference evidence="2" key="1">
    <citation type="submission" date="2018-06" db="EMBL/GenBank/DDBJ databases">
        <authorList>
            <person name="Zhirakovskaya E."/>
        </authorList>
    </citation>
    <scope>NUCLEOTIDE SEQUENCE</scope>
</reference>
<name>A0A3B1DUQ5_9ZZZZ</name>
<dbReference type="AlphaFoldDB" id="A0A3B1DUQ5"/>
<dbReference type="Gene3D" id="3.40.1620.10">
    <property type="entry name" value="YefM-like domain"/>
    <property type="match status" value="1"/>
</dbReference>
<evidence type="ECO:0000256" key="1">
    <source>
        <dbReference type="ARBA" id="ARBA00009981"/>
    </source>
</evidence>
<evidence type="ECO:0008006" key="3">
    <source>
        <dbReference type="Google" id="ProtNLM"/>
    </source>
</evidence>
<dbReference type="InterPro" id="IPR036165">
    <property type="entry name" value="YefM-like_sf"/>
</dbReference>
<proteinExistence type="inferred from homology"/>
<dbReference type="PANTHER" id="PTHR35377:SF8">
    <property type="entry name" value="ANTITOXIN VAPB22"/>
    <property type="match status" value="1"/>
</dbReference>
<gene>
    <name evidence="2" type="ORF">MNBD_UNCLBAC01-1924</name>
</gene>
<comment type="similarity">
    <text evidence="1">Belongs to the phD/YefM antitoxin family.</text>
</comment>
<organism evidence="2">
    <name type="scientific">hydrothermal vent metagenome</name>
    <dbReference type="NCBI Taxonomy" id="652676"/>
    <lineage>
        <taxon>unclassified sequences</taxon>
        <taxon>metagenomes</taxon>
        <taxon>ecological metagenomes</taxon>
    </lineage>
</organism>
<evidence type="ECO:0000313" key="2">
    <source>
        <dbReference type="EMBL" id="VAX35615.1"/>
    </source>
</evidence>
<protein>
    <recommendedName>
        <fullName evidence="3">Antitoxin</fullName>
    </recommendedName>
</protein>
<dbReference type="SUPFAM" id="SSF143120">
    <property type="entry name" value="YefM-like"/>
    <property type="match status" value="1"/>
</dbReference>
<dbReference type="EMBL" id="UOGJ01000067">
    <property type="protein sequence ID" value="VAX35615.1"/>
    <property type="molecule type" value="Genomic_DNA"/>
</dbReference>